<dbReference type="InterPro" id="IPR045190">
    <property type="entry name" value="MCCB/AccD1-like"/>
</dbReference>
<evidence type="ECO:0000259" key="1">
    <source>
        <dbReference type="PROSITE" id="PS50980"/>
    </source>
</evidence>
<dbReference type="PROSITE" id="PS50980">
    <property type="entry name" value="COA_CT_NTER"/>
    <property type="match status" value="1"/>
</dbReference>
<evidence type="ECO:0000313" key="3">
    <source>
        <dbReference type="EMBL" id="NDV90480.1"/>
    </source>
</evidence>
<comment type="caution">
    <text evidence="3">The sequence shown here is derived from an EMBL/GenBank/DDBJ whole genome shotgun (WGS) entry which is preliminary data.</text>
</comment>
<feature type="domain" description="CoA carboxyltransferase N-terminal" evidence="1">
    <location>
        <begin position="18"/>
        <end position="277"/>
    </location>
</feature>
<dbReference type="EMBL" id="JAAAWN010000004">
    <property type="protein sequence ID" value="NDV90480.1"/>
    <property type="molecule type" value="Genomic_DNA"/>
</dbReference>
<evidence type="ECO:0000313" key="4">
    <source>
        <dbReference type="Proteomes" id="UP000470213"/>
    </source>
</evidence>
<proteinExistence type="predicted"/>
<dbReference type="RefSeq" id="WP_163084069.1">
    <property type="nucleotide sequence ID" value="NZ_JAAAWN010000004.1"/>
</dbReference>
<protein>
    <submittedName>
        <fullName evidence="3">Acyl-CoA carboxylase subunit beta</fullName>
    </submittedName>
</protein>
<accession>A0A7X5RKJ9</accession>
<dbReference type="InterPro" id="IPR011763">
    <property type="entry name" value="COA_CT_C"/>
</dbReference>
<sequence>MARLHSSIDLKSTSFIENSSAMERAVSEFRSIEENVVLKAQEKAPRYEEKGLLSPRNRLALLLDTNTPFLPLSTLCGYKQEGDKDGSAAGGGVIAGIGYVANTRCIVMVDDYLTKGGSITELGSKKRLRLYQIALKQKLPVIALSQSGGGDLTSLGDWFGFSAAGFAMQARLSAAGIPQITVVHGSATAGGAYQPGLSDYVIMIRNQSTVYLAGPPLLKAATGEIATDEEIGGAEMHSGVSGVADFLAENDADSIRIAREVTQMLNWNKEQEITKPVRADLPAYSAAELLGVVPKDAKTPYDVREVIARIADKSDFVEVKPEFDVGTVCGFISIEGASCGVIGNNAPITANGAAKAAQFIQMCEQAGTPLIFLHNTTGFLVGTDSERAGIIKHGAKLIQAVTNTTVPKISIVLSGSFGAGNYAMAGRGIEPDFMFAWPRSVVAVMGPAQAGSVLRTVAQAKMERSGEVDETKLNALEKHTVGVMEAKSRALANSARLWDDGIIDPRDTRPILAFVLSICKVAKVKKLNPTSFGVGRL</sequence>
<dbReference type="InterPro" id="IPR034733">
    <property type="entry name" value="AcCoA_carboxyl_beta"/>
</dbReference>
<dbReference type="InterPro" id="IPR011762">
    <property type="entry name" value="COA_CT_N"/>
</dbReference>
<reference evidence="3 4" key="1">
    <citation type="submission" date="2020-01" db="EMBL/GenBank/DDBJ databases">
        <authorList>
            <person name="Chen J."/>
            <person name="Zhu S."/>
            <person name="Yang J."/>
        </authorList>
    </citation>
    <scope>NUCLEOTIDE SEQUENCE [LARGE SCALE GENOMIC DNA]</scope>
    <source>
        <strain evidence="3 4">345S023</strain>
    </source>
</reference>
<keyword evidence="4" id="KW-1185">Reference proteome</keyword>
<dbReference type="Pfam" id="PF01039">
    <property type="entry name" value="Carboxyl_trans"/>
    <property type="match status" value="1"/>
</dbReference>
<dbReference type="Gene3D" id="3.90.226.10">
    <property type="entry name" value="2-enoyl-CoA Hydratase, Chain A, domain 1"/>
    <property type="match status" value="2"/>
</dbReference>
<dbReference type="InterPro" id="IPR029045">
    <property type="entry name" value="ClpP/crotonase-like_dom_sf"/>
</dbReference>
<dbReference type="FunFam" id="3.90.226.10:FF:000021">
    <property type="entry name" value="Acetyl-CoA carboxylase carboxyltransferase subunit"/>
    <property type="match status" value="1"/>
</dbReference>
<feature type="domain" description="CoA carboxyltransferase C-terminal" evidence="2">
    <location>
        <begin position="278"/>
        <end position="520"/>
    </location>
</feature>
<gene>
    <name evidence="3" type="ORF">GTH32_04615</name>
</gene>
<name>A0A7X5RKJ9_9ALTE</name>
<dbReference type="PANTHER" id="PTHR22855">
    <property type="entry name" value="ACETYL, PROPIONYL, PYRUVATE, AND GLUTACONYL CARBOXYLASE-RELATED"/>
    <property type="match status" value="1"/>
</dbReference>
<dbReference type="PANTHER" id="PTHR22855:SF46">
    <property type="entry name" value="METHYLCROTONOYL-COA CARBOXYLASE"/>
    <property type="match status" value="1"/>
</dbReference>
<organism evidence="3 4">
    <name type="scientific">Alteromonas profundi</name>
    <dbReference type="NCBI Taxonomy" id="2696062"/>
    <lineage>
        <taxon>Bacteria</taxon>
        <taxon>Pseudomonadati</taxon>
        <taxon>Pseudomonadota</taxon>
        <taxon>Gammaproteobacteria</taxon>
        <taxon>Alteromonadales</taxon>
        <taxon>Alteromonadaceae</taxon>
        <taxon>Alteromonas/Salinimonas group</taxon>
        <taxon>Alteromonas</taxon>
    </lineage>
</organism>
<dbReference type="GO" id="GO:0016874">
    <property type="term" value="F:ligase activity"/>
    <property type="evidence" value="ECO:0007669"/>
    <property type="project" value="InterPro"/>
</dbReference>
<dbReference type="AlphaFoldDB" id="A0A7X5RKJ9"/>
<dbReference type="SUPFAM" id="SSF52096">
    <property type="entry name" value="ClpP/crotonase"/>
    <property type="match status" value="2"/>
</dbReference>
<evidence type="ECO:0000259" key="2">
    <source>
        <dbReference type="PROSITE" id="PS50989"/>
    </source>
</evidence>
<dbReference type="Proteomes" id="UP000470213">
    <property type="component" value="Unassembled WGS sequence"/>
</dbReference>
<dbReference type="PROSITE" id="PS50989">
    <property type="entry name" value="COA_CT_CTER"/>
    <property type="match status" value="1"/>
</dbReference>